<dbReference type="EMBL" id="NKXO01000024">
    <property type="protein sequence ID" value="PKQ68568.1"/>
    <property type="molecule type" value="Genomic_DNA"/>
</dbReference>
<proteinExistence type="predicted"/>
<dbReference type="GO" id="GO:0004527">
    <property type="term" value="F:exonuclease activity"/>
    <property type="evidence" value="ECO:0007669"/>
    <property type="project" value="UniProtKB-KW"/>
</dbReference>
<keyword evidence="3" id="KW-0269">Exonuclease</keyword>
<dbReference type="Proteomes" id="UP000233387">
    <property type="component" value="Unassembled WGS sequence"/>
</dbReference>
<sequence length="347" mass="39665">MRYYLLILLLIAFVSAEAQKKKKTPKNLLTVAFYNQENLFDTEDDPTIDDSEFLPTSANQWDEAKYQKKLANMAYAISTIGHNAPDILGLCEVENRRVLEDLIKQETIAKYNYGIVHYNSPDERGIDVALIYKKSTFQPFADKSLRIELPNGDKTRDVLLVSGILAKKDTLHVFVVHFPSRREGIEVSEPRRIAAASRVRQAVDSLFQKNPQSNIILMGDWNDEPYNKSLTEVLRSKADAQNLQKGELFNPMGRLKAEGFGSHAHYNSREKKVEWNVLDQVILSQNLLNKKSKLQYLPNSATIYKPDFLLQQEPAQYKGQPLRTFAGKRYLAGYSDHLPVFVNLKVK</sequence>
<dbReference type="Gene3D" id="3.60.10.10">
    <property type="entry name" value="Endonuclease/exonuclease/phosphatase"/>
    <property type="match status" value="1"/>
</dbReference>
<organism evidence="3 4">
    <name type="scientific">Raineya orbicola</name>
    <dbReference type="NCBI Taxonomy" id="2016530"/>
    <lineage>
        <taxon>Bacteria</taxon>
        <taxon>Pseudomonadati</taxon>
        <taxon>Bacteroidota</taxon>
        <taxon>Cytophagia</taxon>
        <taxon>Cytophagales</taxon>
        <taxon>Raineyaceae</taxon>
        <taxon>Raineya</taxon>
    </lineage>
</organism>
<feature type="signal peptide" evidence="1">
    <location>
        <begin position="1"/>
        <end position="18"/>
    </location>
</feature>
<dbReference type="Pfam" id="PF19580">
    <property type="entry name" value="Exo_endo_phos_3"/>
    <property type="match status" value="1"/>
</dbReference>
<protein>
    <submittedName>
        <fullName evidence="3">Endonuclease/Exonuclease/phosphatase family</fullName>
    </submittedName>
</protein>
<dbReference type="PANTHER" id="PTHR42834:SF1">
    <property type="entry name" value="ENDONUCLEASE_EXONUCLEASE_PHOSPHATASE FAMILY PROTEIN (AFU_ORTHOLOGUE AFUA_3G09210)"/>
    <property type="match status" value="1"/>
</dbReference>
<reference evidence="3 4" key="1">
    <citation type="submission" date="2017-06" db="EMBL/GenBank/DDBJ databases">
        <title>Raineya orbicola gen. nov., sp. nov. a slightly thermophilic bacterium of the phylum Bacteroidetes and the description of Raineyaceae fam. nov.</title>
        <authorList>
            <person name="Albuquerque L."/>
            <person name="Polonia A.R.M."/>
            <person name="Barroso C."/>
            <person name="Froufe H.J.C."/>
            <person name="Lage O."/>
            <person name="Lobo-Da-Cunha A."/>
            <person name="Egas C."/>
            <person name="Da Costa M.S."/>
        </authorList>
    </citation>
    <scope>NUCLEOTIDE SEQUENCE [LARGE SCALE GENOMIC DNA]</scope>
    <source>
        <strain evidence="3 4">SPSPC-11</strain>
    </source>
</reference>
<gene>
    <name evidence="3" type="ORF">Rain11_1635</name>
</gene>
<evidence type="ECO:0000313" key="3">
    <source>
        <dbReference type="EMBL" id="PKQ68568.1"/>
    </source>
</evidence>
<keyword evidence="1" id="KW-0732">Signal</keyword>
<keyword evidence="3" id="KW-0255">Endonuclease</keyword>
<dbReference type="AlphaFoldDB" id="A0A2N3IE70"/>
<accession>A0A2N3IE70</accession>
<feature type="domain" description="Endonuclease/exonuclease/phosphatase" evidence="2">
    <location>
        <begin position="30"/>
        <end position="345"/>
    </location>
</feature>
<name>A0A2N3IE70_9BACT</name>
<dbReference type="GO" id="GO:0004519">
    <property type="term" value="F:endonuclease activity"/>
    <property type="evidence" value="ECO:0007669"/>
    <property type="project" value="UniProtKB-KW"/>
</dbReference>
<dbReference type="InterPro" id="IPR005135">
    <property type="entry name" value="Endo/exonuclease/phosphatase"/>
</dbReference>
<keyword evidence="3" id="KW-0540">Nuclease</keyword>
<dbReference type="PANTHER" id="PTHR42834">
    <property type="entry name" value="ENDONUCLEASE/EXONUCLEASE/PHOSPHATASE FAMILY PROTEIN (AFU_ORTHOLOGUE AFUA_3G09210)"/>
    <property type="match status" value="1"/>
</dbReference>
<evidence type="ECO:0000259" key="2">
    <source>
        <dbReference type="Pfam" id="PF19580"/>
    </source>
</evidence>
<keyword evidence="3" id="KW-0378">Hydrolase</keyword>
<dbReference type="OrthoDB" id="9802724at2"/>
<feature type="chain" id="PRO_5015007987" evidence="1">
    <location>
        <begin position="19"/>
        <end position="347"/>
    </location>
</feature>
<evidence type="ECO:0000256" key="1">
    <source>
        <dbReference type="SAM" id="SignalP"/>
    </source>
</evidence>
<dbReference type="SUPFAM" id="SSF56219">
    <property type="entry name" value="DNase I-like"/>
    <property type="match status" value="1"/>
</dbReference>
<dbReference type="RefSeq" id="WP_101358904.1">
    <property type="nucleotide sequence ID" value="NZ_NKXO01000024.1"/>
</dbReference>
<evidence type="ECO:0000313" key="4">
    <source>
        <dbReference type="Proteomes" id="UP000233387"/>
    </source>
</evidence>
<comment type="caution">
    <text evidence="3">The sequence shown here is derived from an EMBL/GenBank/DDBJ whole genome shotgun (WGS) entry which is preliminary data.</text>
</comment>
<dbReference type="InterPro" id="IPR036691">
    <property type="entry name" value="Endo/exonu/phosph_ase_sf"/>
</dbReference>
<keyword evidence="4" id="KW-1185">Reference proteome</keyword>